<evidence type="ECO:0000313" key="3">
    <source>
        <dbReference type="EMBL" id="VDN52535.1"/>
    </source>
</evidence>
<dbReference type="AlphaFoldDB" id="A0A158Q5Y1"/>
<organism evidence="4 6">
    <name type="scientific">Dracunculus medinensis</name>
    <name type="common">Guinea worm</name>
    <dbReference type="NCBI Taxonomy" id="318479"/>
    <lineage>
        <taxon>Eukaryota</taxon>
        <taxon>Metazoa</taxon>
        <taxon>Ecdysozoa</taxon>
        <taxon>Nematoda</taxon>
        <taxon>Chromadorea</taxon>
        <taxon>Rhabditida</taxon>
        <taxon>Spirurina</taxon>
        <taxon>Dracunculoidea</taxon>
        <taxon>Dracunculidae</taxon>
        <taxon>Dracunculus</taxon>
    </lineage>
</organism>
<sequence>MASSNSESALDFPKSRQPTPLLLQEKEVGRPTPLLLQEKEVGLSFAQMEEIESIAGSDAVLNLIELIKQDSRLWDRNSSNYVTHYDIKIHRFNNIAQLLNINGISGETVASAWRELTEKYRRRLYDGKRRNGTTNWPYFEAMNFLRPLYEVSRWQRTKPAQTARSQSPSVAHLVNTILSAHAAAEAQNVHSYSSADTQNVQNYSDADVHGVHSYSETDETDSHIISLGDQPNDIEHKVGTNMCHKNSLNNVDVERTTEVAAGNDLMDTIRYLSSHQLQNDVKCCESTSPSSHFATGIAKEIEAEMGINQRTANSSNLLNAIGETSRTITANTNIPNPKRTTNRSCSRSKAGICNPRSQRSIKMLISSPYNKVVTPASPQSLSGYGSATVYSQPVINGSSTNGFSPIKTTERCVTATSNTHEPLMTDNVNSRWENVGRVWIDMMQAVRSPELALAANRYITNTLFAVLDSDRIIAAKNPSRIRIVMPQTPPEIQIIPLN</sequence>
<dbReference type="Proteomes" id="UP000274756">
    <property type="component" value="Unassembled WGS sequence"/>
</dbReference>
<feature type="domain" description="MADF" evidence="2">
    <location>
        <begin position="62"/>
        <end position="150"/>
    </location>
</feature>
<dbReference type="Pfam" id="PF10545">
    <property type="entry name" value="MADF_DNA_bdg"/>
    <property type="match status" value="1"/>
</dbReference>
<proteinExistence type="predicted"/>
<dbReference type="PANTHER" id="PTHR12243:SF67">
    <property type="entry name" value="COREPRESSOR OF PANGOLIN, ISOFORM A-RELATED"/>
    <property type="match status" value="1"/>
</dbReference>
<name>A0A158Q5Y1_DRAME</name>
<feature type="region of interest" description="Disordered" evidence="1">
    <location>
        <begin position="329"/>
        <end position="352"/>
    </location>
</feature>
<evidence type="ECO:0000313" key="4">
    <source>
        <dbReference type="Proteomes" id="UP000038040"/>
    </source>
</evidence>
<evidence type="ECO:0000259" key="2">
    <source>
        <dbReference type="PROSITE" id="PS51029"/>
    </source>
</evidence>
<keyword evidence="5" id="KW-1185">Reference proteome</keyword>
<gene>
    <name evidence="3" type="ORF">DME_LOCUS2508</name>
</gene>
<dbReference type="InterPro" id="IPR039353">
    <property type="entry name" value="TF_Adf1"/>
</dbReference>
<dbReference type="OrthoDB" id="5803771at2759"/>
<dbReference type="Proteomes" id="UP000038040">
    <property type="component" value="Unplaced"/>
</dbReference>
<protein>
    <submittedName>
        <fullName evidence="6">MADF domain-containing protein</fullName>
    </submittedName>
</protein>
<evidence type="ECO:0000313" key="5">
    <source>
        <dbReference type="Proteomes" id="UP000274756"/>
    </source>
</evidence>
<dbReference type="WBParaSite" id="DME_0000855201-mRNA-1">
    <property type="protein sequence ID" value="DME_0000855201-mRNA-1"/>
    <property type="gene ID" value="DME_0000855201"/>
</dbReference>
<accession>A0A158Q5Y1</accession>
<dbReference type="InterPro" id="IPR006578">
    <property type="entry name" value="MADF-dom"/>
</dbReference>
<dbReference type="EMBL" id="UYYG01000064">
    <property type="protein sequence ID" value="VDN52535.1"/>
    <property type="molecule type" value="Genomic_DNA"/>
</dbReference>
<reference evidence="6" key="1">
    <citation type="submission" date="2016-04" db="UniProtKB">
        <authorList>
            <consortium name="WormBaseParasite"/>
        </authorList>
    </citation>
    <scope>IDENTIFICATION</scope>
</reference>
<evidence type="ECO:0000313" key="6">
    <source>
        <dbReference type="WBParaSite" id="DME_0000855201-mRNA-1"/>
    </source>
</evidence>
<dbReference type="PROSITE" id="PS51029">
    <property type="entry name" value="MADF"/>
    <property type="match status" value="1"/>
</dbReference>
<dbReference type="SMART" id="SM00595">
    <property type="entry name" value="MADF"/>
    <property type="match status" value="1"/>
</dbReference>
<dbReference type="PANTHER" id="PTHR12243">
    <property type="entry name" value="MADF DOMAIN TRANSCRIPTION FACTOR"/>
    <property type="match status" value="1"/>
</dbReference>
<evidence type="ECO:0000256" key="1">
    <source>
        <dbReference type="SAM" id="MobiDB-lite"/>
    </source>
</evidence>
<reference evidence="3 5" key="2">
    <citation type="submission" date="2018-11" db="EMBL/GenBank/DDBJ databases">
        <authorList>
            <consortium name="Pathogen Informatics"/>
        </authorList>
    </citation>
    <scope>NUCLEOTIDE SEQUENCE [LARGE SCALE GENOMIC DNA]</scope>
</reference>
<feature type="compositionally biased region" description="Polar residues" evidence="1">
    <location>
        <begin position="329"/>
        <end position="347"/>
    </location>
</feature>
<feature type="region of interest" description="Disordered" evidence="1">
    <location>
        <begin position="1"/>
        <end position="21"/>
    </location>
</feature>